<evidence type="ECO:0000256" key="1">
    <source>
        <dbReference type="SAM" id="Phobius"/>
    </source>
</evidence>
<dbReference type="Proteomes" id="UP001501170">
    <property type="component" value="Unassembled WGS sequence"/>
</dbReference>
<dbReference type="RefSeq" id="WP_346076027.1">
    <property type="nucleotide sequence ID" value="NZ_BAAARB010000008.1"/>
</dbReference>
<keyword evidence="3" id="KW-1185">Reference proteome</keyword>
<accession>A0ABN3HFD4</accession>
<evidence type="ECO:0000313" key="3">
    <source>
        <dbReference type="Proteomes" id="UP001501170"/>
    </source>
</evidence>
<keyword evidence="1" id="KW-0812">Transmembrane</keyword>
<organism evidence="2 3">
    <name type="scientific">Gordonia cholesterolivorans</name>
    <dbReference type="NCBI Taxonomy" id="559625"/>
    <lineage>
        <taxon>Bacteria</taxon>
        <taxon>Bacillati</taxon>
        <taxon>Actinomycetota</taxon>
        <taxon>Actinomycetes</taxon>
        <taxon>Mycobacteriales</taxon>
        <taxon>Gordoniaceae</taxon>
        <taxon>Gordonia</taxon>
    </lineage>
</organism>
<sequence length="139" mass="15570">MTVGDLPIGTPWWVAVIIIVAFGRPALGSAIMSRVPGWLGAYARHRQSRTPEGRADLSLSAAWERQDREIKRLSAAYDSLSEDYGDLASRVDSLDRKLSEMTKKFFSALGYIRQLVATIRRLDPDHTIPDPPVDLEVYL</sequence>
<proteinExistence type="predicted"/>
<dbReference type="EMBL" id="BAAARB010000008">
    <property type="protein sequence ID" value="GAA2378588.1"/>
    <property type="molecule type" value="Genomic_DNA"/>
</dbReference>
<evidence type="ECO:0000313" key="2">
    <source>
        <dbReference type="EMBL" id="GAA2378588.1"/>
    </source>
</evidence>
<feature type="transmembrane region" description="Helical" evidence="1">
    <location>
        <begin position="12"/>
        <end position="32"/>
    </location>
</feature>
<keyword evidence="1" id="KW-0472">Membrane</keyword>
<comment type="caution">
    <text evidence="2">The sequence shown here is derived from an EMBL/GenBank/DDBJ whole genome shotgun (WGS) entry which is preliminary data.</text>
</comment>
<protein>
    <submittedName>
        <fullName evidence="2">Uncharacterized protein</fullName>
    </submittedName>
</protein>
<gene>
    <name evidence="2" type="ORF">GCM10009855_18130</name>
</gene>
<reference evidence="2 3" key="1">
    <citation type="journal article" date="2019" name="Int. J. Syst. Evol. Microbiol.">
        <title>The Global Catalogue of Microorganisms (GCM) 10K type strain sequencing project: providing services to taxonomists for standard genome sequencing and annotation.</title>
        <authorList>
            <consortium name="The Broad Institute Genomics Platform"/>
            <consortium name="The Broad Institute Genome Sequencing Center for Infectious Disease"/>
            <person name="Wu L."/>
            <person name="Ma J."/>
        </authorList>
    </citation>
    <scope>NUCLEOTIDE SEQUENCE [LARGE SCALE GENOMIC DNA]</scope>
    <source>
        <strain evidence="2 3">JCM 16227</strain>
    </source>
</reference>
<name>A0ABN3HFD4_9ACTN</name>
<keyword evidence="1" id="KW-1133">Transmembrane helix</keyword>